<reference evidence="4 5" key="1">
    <citation type="submission" date="2013-08" db="EMBL/GenBank/DDBJ databases">
        <authorList>
            <person name="Weinstock G."/>
            <person name="Sodergren E."/>
            <person name="Wylie T."/>
            <person name="Fulton L."/>
            <person name="Fulton R."/>
            <person name="Fronick C."/>
            <person name="O'Laughlin M."/>
            <person name="Godfrey J."/>
            <person name="Miner T."/>
            <person name="Herter B."/>
            <person name="Appelbaum E."/>
            <person name="Cordes M."/>
            <person name="Lek S."/>
            <person name="Wollam A."/>
            <person name="Pepin K.H."/>
            <person name="Palsikar V.B."/>
            <person name="Mitreva M."/>
            <person name="Wilson R.K."/>
        </authorList>
    </citation>
    <scope>NUCLEOTIDE SEQUENCE [LARGE SCALE GENOMIC DNA]</scope>
    <source>
        <strain evidence="4 5">ATCC 14665</strain>
    </source>
</reference>
<evidence type="ECO:0000313" key="5">
    <source>
        <dbReference type="Proteomes" id="UP000016605"/>
    </source>
</evidence>
<name>U2RBH4_LEIAQ</name>
<dbReference type="Gene3D" id="2.60.200.20">
    <property type="match status" value="1"/>
</dbReference>
<dbReference type="SUPFAM" id="SSF49879">
    <property type="entry name" value="SMAD/FHA domain"/>
    <property type="match status" value="1"/>
</dbReference>
<dbReference type="PROSITE" id="PS50006">
    <property type="entry name" value="FHA_DOMAIN"/>
    <property type="match status" value="1"/>
</dbReference>
<dbReference type="SMART" id="SM00240">
    <property type="entry name" value="FHA"/>
    <property type="match status" value="1"/>
</dbReference>
<accession>U2RBH4</accession>
<dbReference type="AlphaFoldDB" id="U2RBH4"/>
<organism evidence="4 5">
    <name type="scientific">Leifsonia aquatica ATCC 14665</name>
    <dbReference type="NCBI Taxonomy" id="1358026"/>
    <lineage>
        <taxon>Bacteria</taxon>
        <taxon>Bacillati</taxon>
        <taxon>Actinomycetota</taxon>
        <taxon>Actinomycetes</taxon>
        <taxon>Micrococcales</taxon>
        <taxon>Microbacteriaceae</taxon>
        <taxon>Leifsonia</taxon>
    </lineage>
</organism>
<feature type="domain" description="FHA" evidence="3">
    <location>
        <begin position="59"/>
        <end position="112"/>
    </location>
</feature>
<protein>
    <submittedName>
        <fullName evidence="4">FHA domain protein</fullName>
    </submittedName>
</protein>
<dbReference type="CDD" id="cd00060">
    <property type="entry name" value="FHA"/>
    <property type="match status" value="1"/>
</dbReference>
<dbReference type="InterPro" id="IPR008984">
    <property type="entry name" value="SMAD_FHA_dom_sf"/>
</dbReference>
<sequence length="147" mass="15793">PEPESALEPVAVPEPVSVEESVDIDDDAAETIVVERPAVVSWTLVTDDGRRHPLEADVVVLGRRPAGEEPGVQYLAVPDTSRTLSKQHACLTREGDGWIVTDLQSTNGVFLDLGGVERQLAPGDSAPVSGRLLLGTVGLHIEREDRR</sequence>
<evidence type="ECO:0000313" key="4">
    <source>
        <dbReference type="EMBL" id="ERK72595.1"/>
    </source>
</evidence>
<dbReference type="Pfam" id="PF00498">
    <property type="entry name" value="FHA"/>
    <property type="match status" value="1"/>
</dbReference>
<dbReference type="Proteomes" id="UP000016605">
    <property type="component" value="Unassembled WGS sequence"/>
</dbReference>
<evidence type="ECO:0000256" key="1">
    <source>
        <dbReference type="ARBA" id="ARBA00022553"/>
    </source>
</evidence>
<proteinExistence type="predicted"/>
<dbReference type="EMBL" id="AWVQ01000109">
    <property type="protein sequence ID" value="ERK72595.1"/>
    <property type="molecule type" value="Genomic_DNA"/>
</dbReference>
<keyword evidence="1" id="KW-0597">Phosphoprotein</keyword>
<dbReference type="HOGENOM" id="CLU_1762667_0_0_11"/>
<comment type="caution">
    <text evidence="4">The sequence shown here is derived from an EMBL/GenBank/DDBJ whole genome shotgun (WGS) entry which is preliminary data.</text>
</comment>
<evidence type="ECO:0000259" key="3">
    <source>
        <dbReference type="PROSITE" id="PS50006"/>
    </source>
</evidence>
<dbReference type="OrthoDB" id="3637276at2"/>
<feature type="non-terminal residue" evidence="4">
    <location>
        <position position="1"/>
    </location>
</feature>
<gene>
    <name evidence="4" type="ORF">N136_01041</name>
</gene>
<dbReference type="RefSeq" id="WP_021756688.1">
    <property type="nucleotide sequence ID" value="NZ_KI271953.1"/>
</dbReference>
<feature type="region of interest" description="Disordered" evidence="2">
    <location>
        <begin position="1"/>
        <end position="20"/>
    </location>
</feature>
<dbReference type="PATRIC" id="fig|1358026.3.peg.909"/>
<feature type="compositionally biased region" description="Low complexity" evidence="2">
    <location>
        <begin position="1"/>
        <end position="19"/>
    </location>
</feature>
<dbReference type="InterPro" id="IPR000253">
    <property type="entry name" value="FHA_dom"/>
</dbReference>
<evidence type="ECO:0000256" key="2">
    <source>
        <dbReference type="SAM" id="MobiDB-lite"/>
    </source>
</evidence>